<dbReference type="InterPro" id="IPR050748">
    <property type="entry name" value="Glycosyltrans_8_dom-fam"/>
</dbReference>
<gene>
    <name evidence="4" type="primary">gspA</name>
    <name evidence="4" type="ORF">TM5383_02830</name>
</gene>
<dbReference type="STRING" id="340021.TM5383_02830"/>
<dbReference type="InterPro" id="IPR029044">
    <property type="entry name" value="Nucleotide-diphossugar_trans"/>
</dbReference>
<dbReference type="OrthoDB" id="5672604at2"/>
<protein>
    <submittedName>
        <fullName evidence="4">General stress protein A</fullName>
    </submittedName>
</protein>
<sequence length="321" mass="36339">MTIPDFSIDHMTVAFAIDGGLVEQLCVTLHSLLRHRGGTTDVLLLAVDLKPDEIALIEKTASLFARATLRVQPFSLGSDDLMAISSGHLTATSLARIFLPDYIEERVLYLDADILVLEDLGPLFRMEMFGHVIAAARDLPQLVNSDVLDRAALGEVIRPRDLRRAQKDITGFHNALPWGDPAHYVNTGVLLIDCAAMRADKERYAQLRNVAEAAQYPLLDQDHINRTYGAEKTLLPLRWNRLTGNIPEGMYQRYLAAQGAADDAAIYHYAGMRKPWWPWWKWRASRAPAKMLRWRLERWLMRRKLKRTSSFAIAKQSSAHG</sequence>
<accession>A0A0P1GSL9</accession>
<evidence type="ECO:0000313" key="5">
    <source>
        <dbReference type="Proteomes" id="UP000051681"/>
    </source>
</evidence>
<organism evidence="4 5">
    <name type="scientific">Thalassovita mediterranea</name>
    <dbReference type="NCBI Taxonomy" id="340021"/>
    <lineage>
        <taxon>Bacteria</taxon>
        <taxon>Pseudomonadati</taxon>
        <taxon>Pseudomonadota</taxon>
        <taxon>Alphaproteobacteria</taxon>
        <taxon>Rhodobacterales</taxon>
        <taxon>Roseobacteraceae</taxon>
        <taxon>Thalassovita</taxon>
    </lineage>
</organism>
<dbReference type="Pfam" id="PF01501">
    <property type="entry name" value="Glyco_transf_8"/>
    <property type="match status" value="1"/>
</dbReference>
<evidence type="ECO:0000313" key="4">
    <source>
        <dbReference type="EMBL" id="CUH85596.1"/>
    </source>
</evidence>
<dbReference type="Gene3D" id="3.90.550.10">
    <property type="entry name" value="Spore Coat Polysaccharide Biosynthesis Protein SpsA, Chain A"/>
    <property type="match status" value="1"/>
</dbReference>
<proteinExistence type="predicted"/>
<evidence type="ECO:0000256" key="3">
    <source>
        <dbReference type="ARBA" id="ARBA00022723"/>
    </source>
</evidence>
<keyword evidence="2" id="KW-0808">Transferase</keyword>
<keyword evidence="3" id="KW-0479">Metal-binding</keyword>
<evidence type="ECO:0000256" key="1">
    <source>
        <dbReference type="ARBA" id="ARBA00022676"/>
    </source>
</evidence>
<keyword evidence="1" id="KW-0328">Glycosyltransferase</keyword>
<dbReference type="PANTHER" id="PTHR13778">
    <property type="entry name" value="GLYCOSYLTRANSFERASE 8 DOMAIN-CONTAINING PROTEIN"/>
    <property type="match status" value="1"/>
</dbReference>
<keyword evidence="5" id="KW-1185">Reference proteome</keyword>
<dbReference type="EMBL" id="CYSF01000017">
    <property type="protein sequence ID" value="CUH85596.1"/>
    <property type="molecule type" value="Genomic_DNA"/>
</dbReference>
<dbReference type="InterPro" id="IPR002495">
    <property type="entry name" value="Glyco_trans_8"/>
</dbReference>
<dbReference type="GO" id="GO:0016757">
    <property type="term" value="F:glycosyltransferase activity"/>
    <property type="evidence" value="ECO:0007669"/>
    <property type="project" value="UniProtKB-KW"/>
</dbReference>
<reference evidence="4 5" key="1">
    <citation type="submission" date="2015-09" db="EMBL/GenBank/DDBJ databases">
        <authorList>
            <consortium name="Swine Surveillance"/>
        </authorList>
    </citation>
    <scope>NUCLEOTIDE SEQUENCE [LARGE SCALE GENOMIC DNA]</scope>
    <source>
        <strain evidence="4 5">CECT 8383</strain>
    </source>
</reference>
<dbReference type="Proteomes" id="UP000051681">
    <property type="component" value="Unassembled WGS sequence"/>
</dbReference>
<dbReference type="SUPFAM" id="SSF53448">
    <property type="entry name" value="Nucleotide-diphospho-sugar transferases"/>
    <property type="match status" value="1"/>
</dbReference>
<dbReference type="GO" id="GO:0046872">
    <property type="term" value="F:metal ion binding"/>
    <property type="evidence" value="ECO:0007669"/>
    <property type="project" value="UniProtKB-KW"/>
</dbReference>
<name>A0A0P1GSL9_9RHOB</name>
<dbReference type="AlphaFoldDB" id="A0A0P1GSL9"/>
<evidence type="ECO:0000256" key="2">
    <source>
        <dbReference type="ARBA" id="ARBA00022679"/>
    </source>
</evidence>
<dbReference type="PANTHER" id="PTHR13778:SF47">
    <property type="entry name" value="LIPOPOLYSACCHARIDE 1,3-GALACTOSYLTRANSFERASE"/>
    <property type="match status" value="1"/>
</dbReference>
<dbReference type="RefSeq" id="WP_058319667.1">
    <property type="nucleotide sequence ID" value="NZ_CYSF01000017.1"/>
</dbReference>